<dbReference type="GO" id="GO:0019290">
    <property type="term" value="P:siderophore biosynthetic process"/>
    <property type="evidence" value="ECO:0007669"/>
    <property type="project" value="InterPro"/>
</dbReference>
<evidence type="ECO:0008006" key="5">
    <source>
        <dbReference type="Google" id="ProtNLM"/>
    </source>
</evidence>
<dbReference type="PANTHER" id="PTHR34384:SF5">
    <property type="entry name" value="L-2,3-DIAMINOPROPANOATE--CITRATE LIGASE"/>
    <property type="match status" value="1"/>
</dbReference>
<dbReference type="PANTHER" id="PTHR34384">
    <property type="entry name" value="L-2,3-DIAMINOPROPANOATE--CITRATE LIGASE"/>
    <property type="match status" value="1"/>
</dbReference>
<evidence type="ECO:0000259" key="2">
    <source>
        <dbReference type="Pfam" id="PF06276"/>
    </source>
</evidence>
<dbReference type="Pfam" id="PF04183">
    <property type="entry name" value="IucA_IucC"/>
    <property type="match status" value="1"/>
</dbReference>
<accession>A0AAD5HHA2</accession>
<dbReference type="EMBL" id="MU620903">
    <property type="protein sequence ID" value="KAI8581973.1"/>
    <property type="molecule type" value="Genomic_DNA"/>
</dbReference>
<gene>
    <name evidence="3" type="ORF">K450DRAFT_230175</name>
</gene>
<dbReference type="InterPro" id="IPR007310">
    <property type="entry name" value="Aerobactin_biosyn_IucA/IucC_N"/>
</dbReference>
<reference evidence="3" key="1">
    <citation type="submission" date="2021-06" db="EMBL/GenBank/DDBJ databases">
        <authorList>
            <consortium name="DOE Joint Genome Institute"/>
            <person name="Mondo S.J."/>
            <person name="Amses K.R."/>
            <person name="Simmons D.R."/>
            <person name="Longcore J.E."/>
            <person name="Seto K."/>
            <person name="Alves G.H."/>
            <person name="Bonds A.E."/>
            <person name="Quandt C.A."/>
            <person name="Davis W.J."/>
            <person name="Chang Y."/>
            <person name="Letcher P.M."/>
            <person name="Powell M.J."/>
            <person name="Kuo A."/>
            <person name="Labutti K."/>
            <person name="Pangilinan J."/>
            <person name="Andreopoulos W."/>
            <person name="Tritt A."/>
            <person name="Riley R."/>
            <person name="Hundley H."/>
            <person name="Johnson J."/>
            <person name="Lipzen A."/>
            <person name="Barry K."/>
            <person name="Berbee M.L."/>
            <person name="Buchler N.E."/>
            <person name="Grigoriev I.V."/>
            <person name="Spatafora J.W."/>
            <person name="Stajich J.E."/>
            <person name="James T.Y."/>
        </authorList>
    </citation>
    <scope>NUCLEOTIDE SEQUENCE</scope>
    <source>
        <strain evidence="3">AG</strain>
    </source>
</reference>
<dbReference type="RefSeq" id="XP_051446977.1">
    <property type="nucleotide sequence ID" value="XM_051587209.1"/>
</dbReference>
<evidence type="ECO:0000313" key="3">
    <source>
        <dbReference type="EMBL" id="KAI8581973.1"/>
    </source>
</evidence>
<organism evidence="3 4">
    <name type="scientific">Umbelopsis ramanniana AG</name>
    <dbReference type="NCBI Taxonomy" id="1314678"/>
    <lineage>
        <taxon>Eukaryota</taxon>
        <taxon>Fungi</taxon>
        <taxon>Fungi incertae sedis</taxon>
        <taxon>Mucoromycota</taxon>
        <taxon>Mucoromycotina</taxon>
        <taxon>Umbelopsidomycetes</taxon>
        <taxon>Umbelopsidales</taxon>
        <taxon>Umbelopsidaceae</taxon>
        <taxon>Umbelopsis</taxon>
    </lineage>
</organism>
<keyword evidence="4" id="KW-1185">Reference proteome</keyword>
<feature type="domain" description="Aerobactin siderophore biosynthesis IucA/IucC-like C-terminal" evidence="2">
    <location>
        <begin position="448"/>
        <end position="597"/>
    </location>
</feature>
<dbReference type="GO" id="GO:0016881">
    <property type="term" value="F:acid-amino acid ligase activity"/>
    <property type="evidence" value="ECO:0007669"/>
    <property type="project" value="UniProtKB-ARBA"/>
</dbReference>
<dbReference type="Gene3D" id="1.10.510.40">
    <property type="match status" value="1"/>
</dbReference>
<sequence length="647" mass="72865">MPIPSVSRTSHFAQFATSSRLLACLVTEGLMSAYVLPSPSHLSSDVTALCIVVYQHAVRFGLKDIHSIVPLKNLPIVESFCSENGLHKVKLLDPMDMLPAIYTLCPNDVSENLLWLGQDHVNWKKTTYDLMQAQVSVMSNSELCGRIDGSKLWTSFAVTINVDKHLMQQISMELTSSIINQKYIYDHPKPLPTFQSPPIEWEQLILEGHATHPMHKARYTVPPMPVISGDEYDLSNPRIRAVAVPRASVNLRGDFEKLTEPLVKALFDNSTEISLPNPNEYVLLPIHELQLPNIHHYFSNVIVLPPNISVPAKALTSLRSVVVEDVLPEYSLKLCLGMKVSSALRTITPYTTYFGPGFSKNVVPKLTIDKNVLQIERELASACYKHDDFNVAKHCSAVVREAFENNCAERGEQVVVCAALVEKCQNAESNKSLVEHVWGLDTDEKKEEFLESYIRLSLEAFLPPCLHNGVAFEAHGQNTLARFDSKTKKLIGFIVRDFGGIKAHQETLRKSCGVELDVIPDSCVEANELDEVYKLLYHTLIFGHLHRLIRVLDMHYNGKGWAMLRHQLIKMIPDSHPMYTAWLQKPEIPGKCLMQMKIDELYRDYIYRNIPNLILYEPQQHILDDIPTPSGTKGGCLASANLNSQIV</sequence>
<proteinExistence type="predicted"/>
<feature type="domain" description="Aerobactin siderophore biosynthesis IucA/IucC N-terminal" evidence="1">
    <location>
        <begin position="199"/>
        <end position="421"/>
    </location>
</feature>
<evidence type="ECO:0000259" key="1">
    <source>
        <dbReference type="Pfam" id="PF04183"/>
    </source>
</evidence>
<dbReference type="AlphaFoldDB" id="A0AAD5HHA2"/>
<protein>
    <recommendedName>
        <fullName evidence="5">IucC family-domain-containing protein</fullName>
    </recommendedName>
</protein>
<dbReference type="GeneID" id="75912556"/>
<evidence type="ECO:0000313" key="4">
    <source>
        <dbReference type="Proteomes" id="UP001206595"/>
    </source>
</evidence>
<name>A0AAD5HHA2_UMBRA</name>
<dbReference type="Pfam" id="PF06276">
    <property type="entry name" value="FhuF"/>
    <property type="match status" value="1"/>
</dbReference>
<comment type="caution">
    <text evidence="3">The sequence shown here is derived from an EMBL/GenBank/DDBJ whole genome shotgun (WGS) entry which is preliminary data.</text>
</comment>
<reference evidence="3" key="2">
    <citation type="journal article" date="2022" name="Proc. Natl. Acad. Sci. U.S.A.">
        <title>Diploid-dominant life cycles characterize the early evolution of Fungi.</title>
        <authorList>
            <person name="Amses K.R."/>
            <person name="Simmons D.R."/>
            <person name="Longcore J.E."/>
            <person name="Mondo S.J."/>
            <person name="Seto K."/>
            <person name="Jeronimo G.H."/>
            <person name="Bonds A.E."/>
            <person name="Quandt C.A."/>
            <person name="Davis W.J."/>
            <person name="Chang Y."/>
            <person name="Federici B.A."/>
            <person name="Kuo A."/>
            <person name="LaButti K."/>
            <person name="Pangilinan J."/>
            <person name="Andreopoulos W."/>
            <person name="Tritt A."/>
            <person name="Riley R."/>
            <person name="Hundley H."/>
            <person name="Johnson J."/>
            <person name="Lipzen A."/>
            <person name="Barry K."/>
            <person name="Lang B.F."/>
            <person name="Cuomo C.A."/>
            <person name="Buchler N.E."/>
            <person name="Grigoriev I.V."/>
            <person name="Spatafora J.W."/>
            <person name="Stajich J.E."/>
            <person name="James T.Y."/>
        </authorList>
    </citation>
    <scope>NUCLEOTIDE SEQUENCE</scope>
    <source>
        <strain evidence="3">AG</strain>
    </source>
</reference>
<dbReference type="InterPro" id="IPR037455">
    <property type="entry name" value="LucA/IucC-like"/>
</dbReference>
<dbReference type="InterPro" id="IPR022770">
    <property type="entry name" value="IucA/IucC-like_C"/>
</dbReference>
<dbReference type="Proteomes" id="UP001206595">
    <property type="component" value="Unassembled WGS sequence"/>
</dbReference>